<dbReference type="PANTHER" id="PTHR31169:SF8">
    <property type="entry name" value="ZINC-FINGER DOMAIN OF MONOAMINE-OXIDASE A REPRESSOR R1 PROTEIN"/>
    <property type="match status" value="1"/>
</dbReference>
<name>A0A9P5XXI9_9AGAR</name>
<keyword evidence="9" id="KW-0539">Nucleus</keyword>
<protein>
    <recommendedName>
        <fullName evidence="11">Zinc-finger domain-containing protein</fullName>
    </recommendedName>
</protein>
<dbReference type="PANTHER" id="PTHR31169">
    <property type="entry name" value="OS05G0300700 PROTEIN"/>
    <property type="match status" value="1"/>
</dbReference>
<feature type="region of interest" description="Disordered" evidence="10">
    <location>
        <begin position="265"/>
        <end position="320"/>
    </location>
</feature>
<evidence type="ECO:0000256" key="8">
    <source>
        <dbReference type="ARBA" id="ARBA00023163"/>
    </source>
</evidence>
<evidence type="ECO:0000256" key="4">
    <source>
        <dbReference type="ARBA" id="ARBA00022499"/>
    </source>
</evidence>
<evidence type="ECO:0000256" key="5">
    <source>
        <dbReference type="ARBA" id="ARBA00022553"/>
    </source>
</evidence>
<feature type="compositionally biased region" description="Polar residues" evidence="10">
    <location>
        <begin position="120"/>
        <end position="134"/>
    </location>
</feature>
<dbReference type="Proteomes" id="UP000807353">
    <property type="component" value="Unassembled WGS sequence"/>
</dbReference>
<dbReference type="InterPro" id="IPR018866">
    <property type="entry name" value="Znf-4CXXC_R1"/>
</dbReference>
<dbReference type="OrthoDB" id="298344at2759"/>
<proteinExistence type="predicted"/>
<evidence type="ECO:0000259" key="11">
    <source>
        <dbReference type="Pfam" id="PF10497"/>
    </source>
</evidence>
<keyword evidence="5" id="KW-0597">Phosphoprotein</keyword>
<evidence type="ECO:0000256" key="6">
    <source>
        <dbReference type="ARBA" id="ARBA00022843"/>
    </source>
</evidence>
<keyword evidence="7" id="KW-0805">Transcription regulation</keyword>
<feature type="domain" description="Zinc-finger" evidence="11">
    <location>
        <begin position="45"/>
        <end position="111"/>
    </location>
</feature>
<feature type="compositionally biased region" description="Low complexity" evidence="10">
    <location>
        <begin position="297"/>
        <end position="310"/>
    </location>
</feature>
<reference evidence="12" key="1">
    <citation type="submission" date="2020-11" db="EMBL/GenBank/DDBJ databases">
        <authorList>
            <consortium name="DOE Joint Genome Institute"/>
            <person name="Ahrendt S."/>
            <person name="Riley R."/>
            <person name="Andreopoulos W."/>
            <person name="Labutti K."/>
            <person name="Pangilinan J."/>
            <person name="Ruiz-Duenas F.J."/>
            <person name="Barrasa J.M."/>
            <person name="Sanchez-Garcia M."/>
            <person name="Camarero S."/>
            <person name="Miyauchi S."/>
            <person name="Serrano A."/>
            <person name="Linde D."/>
            <person name="Babiker R."/>
            <person name="Drula E."/>
            <person name="Ayuso-Fernandez I."/>
            <person name="Pacheco R."/>
            <person name="Padilla G."/>
            <person name="Ferreira P."/>
            <person name="Barriuso J."/>
            <person name="Kellner H."/>
            <person name="Castanera R."/>
            <person name="Alfaro M."/>
            <person name="Ramirez L."/>
            <person name="Pisabarro A.G."/>
            <person name="Kuo A."/>
            <person name="Tritt A."/>
            <person name="Lipzen A."/>
            <person name="He G."/>
            <person name="Yan M."/>
            <person name="Ng V."/>
            <person name="Cullen D."/>
            <person name="Martin F."/>
            <person name="Rosso M.-N."/>
            <person name="Henrissat B."/>
            <person name="Hibbett D."/>
            <person name="Martinez A.T."/>
            <person name="Grigoriev I.V."/>
        </authorList>
    </citation>
    <scope>NUCLEOTIDE SEQUENCE</scope>
    <source>
        <strain evidence="12">CBS 247.69</strain>
    </source>
</reference>
<evidence type="ECO:0000256" key="10">
    <source>
        <dbReference type="SAM" id="MobiDB-lite"/>
    </source>
</evidence>
<gene>
    <name evidence="12" type="ORF">BDZ94DRAFT_1270318</name>
</gene>
<feature type="compositionally biased region" description="Low complexity" evidence="10">
    <location>
        <begin position="9"/>
        <end position="18"/>
    </location>
</feature>
<feature type="compositionally biased region" description="Acidic residues" evidence="10">
    <location>
        <begin position="311"/>
        <end position="320"/>
    </location>
</feature>
<organism evidence="12 13">
    <name type="scientific">Collybia nuda</name>
    <dbReference type="NCBI Taxonomy" id="64659"/>
    <lineage>
        <taxon>Eukaryota</taxon>
        <taxon>Fungi</taxon>
        <taxon>Dikarya</taxon>
        <taxon>Basidiomycota</taxon>
        <taxon>Agaricomycotina</taxon>
        <taxon>Agaricomycetes</taxon>
        <taxon>Agaricomycetidae</taxon>
        <taxon>Agaricales</taxon>
        <taxon>Tricholomatineae</taxon>
        <taxon>Clitocybaceae</taxon>
        <taxon>Collybia</taxon>
    </lineage>
</organism>
<evidence type="ECO:0000256" key="7">
    <source>
        <dbReference type="ARBA" id="ARBA00023015"/>
    </source>
</evidence>
<feature type="region of interest" description="Disordered" evidence="10">
    <location>
        <begin position="119"/>
        <end position="146"/>
    </location>
</feature>
<evidence type="ECO:0000256" key="2">
    <source>
        <dbReference type="ARBA" id="ARBA00004496"/>
    </source>
</evidence>
<keyword evidence="3" id="KW-0963">Cytoplasm</keyword>
<comment type="subcellular location">
    <subcellularLocation>
        <location evidence="2">Cytoplasm</location>
    </subcellularLocation>
    <subcellularLocation>
        <location evidence="1">Nucleus</location>
    </subcellularLocation>
</comment>
<evidence type="ECO:0000313" key="12">
    <source>
        <dbReference type="EMBL" id="KAF9458549.1"/>
    </source>
</evidence>
<sequence>MTAIDDLDLSLSGSSDGGTTRKKKRPKGGQGRKRMAENWPRDEMESYCHQCRNKTFIMKIACGECSKKYCARCLTTRYGERPESYDALADFVCPFCEGSCTCDICTRKRGGIYNRIKSAGKQNWSRAPQTSPERQPQPDKIPPKPVTISGPVTYWAVMYDLTGQKIGTAFVGGDGKEDVVVVKRPSSVPRRRIFVGAVQPSWGLGESPIVKDLDPVVPRNPESGGKRLREYVGNRAVLHLPVVPSVQVDAANVENHNIIEGVGTIETGGISEDPGANTSEIPVVATSDVDDTDVDKSFASPLSSLSSLDASGDEGGEEWT</sequence>
<dbReference type="GO" id="GO:0005737">
    <property type="term" value="C:cytoplasm"/>
    <property type="evidence" value="ECO:0007669"/>
    <property type="project" value="UniProtKB-SubCell"/>
</dbReference>
<evidence type="ECO:0000256" key="9">
    <source>
        <dbReference type="ARBA" id="ARBA00023242"/>
    </source>
</evidence>
<dbReference type="Pfam" id="PF10497">
    <property type="entry name" value="zf-4CXXC_R1"/>
    <property type="match status" value="1"/>
</dbReference>
<evidence type="ECO:0000256" key="1">
    <source>
        <dbReference type="ARBA" id="ARBA00004123"/>
    </source>
</evidence>
<dbReference type="InterPro" id="IPR040221">
    <property type="entry name" value="CDCA7/CDA7L"/>
</dbReference>
<comment type="caution">
    <text evidence="12">The sequence shown here is derived from an EMBL/GenBank/DDBJ whole genome shotgun (WGS) entry which is preliminary data.</text>
</comment>
<evidence type="ECO:0000313" key="13">
    <source>
        <dbReference type="Proteomes" id="UP000807353"/>
    </source>
</evidence>
<keyword evidence="4" id="KW-1017">Isopeptide bond</keyword>
<dbReference type="GO" id="GO:0006355">
    <property type="term" value="P:regulation of DNA-templated transcription"/>
    <property type="evidence" value="ECO:0007669"/>
    <property type="project" value="InterPro"/>
</dbReference>
<feature type="compositionally biased region" description="Basic residues" evidence="10">
    <location>
        <begin position="20"/>
        <end position="33"/>
    </location>
</feature>
<dbReference type="EMBL" id="MU150337">
    <property type="protein sequence ID" value="KAF9458549.1"/>
    <property type="molecule type" value="Genomic_DNA"/>
</dbReference>
<dbReference type="AlphaFoldDB" id="A0A9P5XXI9"/>
<keyword evidence="6" id="KW-0832">Ubl conjugation</keyword>
<dbReference type="GO" id="GO:0005634">
    <property type="term" value="C:nucleus"/>
    <property type="evidence" value="ECO:0007669"/>
    <property type="project" value="UniProtKB-SubCell"/>
</dbReference>
<feature type="region of interest" description="Disordered" evidence="10">
    <location>
        <begin position="1"/>
        <end position="36"/>
    </location>
</feature>
<keyword evidence="8" id="KW-0804">Transcription</keyword>
<keyword evidence="13" id="KW-1185">Reference proteome</keyword>
<evidence type="ECO:0000256" key="3">
    <source>
        <dbReference type="ARBA" id="ARBA00022490"/>
    </source>
</evidence>
<accession>A0A9P5XXI9</accession>